<dbReference type="PANTHER" id="PTHR43370:SF1">
    <property type="entry name" value="GUANOSINE ABC TRANSPORTER PERMEASE PROTEIN NUPQ"/>
    <property type="match status" value="1"/>
</dbReference>
<comment type="subcellular location">
    <subcellularLocation>
        <location evidence="1">Cell membrane</location>
        <topology evidence="1">Multi-pass membrane protein</topology>
    </subcellularLocation>
</comment>
<organism evidence="7 8">
    <name type="scientific">Paenibacillus ferrarius</name>
    <dbReference type="NCBI Taxonomy" id="1469647"/>
    <lineage>
        <taxon>Bacteria</taxon>
        <taxon>Bacillati</taxon>
        <taxon>Bacillota</taxon>
        <taxon>Bacilli</taxon>
        <taxon>Bacillales</taxon>
        <taxon>Paenibacillaceae</taxon>
        <taxon>Paenibacillus</taxon>
    </lineage>
</organism>
<feature type="transmembrane region" description="Helical" evidence="6">
    <location>
        <begin position="39"/>
        <end position="60"/>
    </location>
</feature>
<dbReference type="STRING" id="1469647.BC351_27070"/>
<sequence>MLSALWAQIIDLSLFVVLLRFTTPILLSALGGLIADVAGVINIGLEGLMLISAFSAIAVGSVTDSWVLGVVAGVASSMLVCYGMGFFSLKLKVDMIITGFAVNIFGSGVTIFLMNKIFGVTGNYSPSAVHNIPVVRIPVIDTIPFLGKVLSGHSLMTWIAFLSVLICVFILYKTPYGVHLRSVGEAPQAAKSLGISVNRIQFSALAWSGLFTGLAGAYLSMGMTSMFVKDMTAGTGFLALAVVLLGNRNPIGILFGSLIFGLASAIATVVQTIPGSKVPSQFIQMIPYLVTIAALVFFAIRKKKKLNDALRAQSERSPNAAVA</sequence>
<dbReference type="AlphaFoldDB" id="A0A1V4HI95"/>
<name>A0A1V4HI95_9BACL</name>
<evidence type="ECO:0000313" key="7">
    <source>
        <dbReference type="EMBL" id="OPH56610.1"/>
    </source>
</evidence>
<protein>
    <submittedName>
        <fullName evidence="7">Inner-membrane translocator</fullName>
    </submittedName>
</protein>
<dbReference type="Pfam" id="PF02653">
    <property type="entry name" value="BPD_transp_2"/>
    <property type="match status" value="1"/>
</dbReference>
<evidence type="ECO:0000256" key="2">
    <source>
        <dbReference type="ARBA" id="ARBA00022475"/>
    </source>
</evidence>
<reference evidence="8" key="1">
    <citation type="submission" date="2016-07" db="EMBL/GenBank/DDBJ databases">
        <authorList>
            <person name="Florea S."/>
            <person name="Webb J.S."/>
            <person name="Jaromczyk J."/>
            <person name="Schardl C.L."/>
        </authorList>
    </citation>
    <scope>NUCLEOTIDE SEQUENCE [LARGE SCALE GENOMIC DNA]</scope>
    <source>
        <strain evidence="8">CY1</strain>
    </source>
</reference>
<dbReference type="Proteomes" id="UP000190626">
    <property type="component" value="Unassembled WGS sequence"/>
</dbReference>
<proteinExistence type="predicted"/>
<feature type="transmembrane region" description="Helical" evidence="6">
    <location>
        <begin position="282"/>
        <end position="300"/>
    </location>
</feature>
<keyword evidence="3 6" id="KW-0812">Transmembrane</keyword>
<keyword evidence="5 6" id="KW-0472">Membrane</keyword>
<dbReference type="GO" id="GO:0005886">
    <property type="term" value="C:plasma membrane"/>
    <property type="evidence" value="ECO:0007669"/>
    <property type="project" value="UniProtKB-SubCell"/>
</dbReference>
<feature type="transmembrane region" description="Helical" evidence="6">
    <location>
        <begin position="66"/>
        <end position="89"/>
    </location>
</feature>
<feature type="transmembrane region" description="Helical" evidence="6">
    <location>
        <begin position="96"/>
        <end position="114"/>
    </location>
</feature>
<dbReference type="RefSeq" id="WP_079414073.1">
    <property type="nucleotide sequence ID" value="NZ_MBTG01000015.1"/>
</dbReference>
<evidence type="ECO:0000256" key="6">
    <source>
        <dbReference type="SAM" id="Phobius"/>
    </source>
</evidence>
<evidence type="ECO:0000256" key="1">
    <source>
        <dbReference type="ARBA" id="ARBA00004651"/>
    </source>
</evidence>
<feature type="transmembrane region" description="Helical" evidence="6">
    <location>
        <begin position="155"/>
        <end position="172"/>
    </location>
</feature>
<feature type="transmembrane region" description="Helical" evidence="6">
    <location>
        <begin position="6"/>
        <end position="27"/>
    </location>
</feature>
<evidence type="ECO:0000313" key="8">
    <source>
        <dbReference type="Proteomes" id="UP000190626"/>
    </source>
</evidence>
<feature type="transmembrane region" description="Helical" evidence="6">
    <location>
        <begin position="227"/>
        <end position="245"/>
    </location>
</feature>
<evidence type="ECO:0000256" key="3">
    <source>
        <dbReference type="ARBA" id="ARBA00022692"/>
    </source>
</evidence>
<dbReference type="EMBL" id="MBTG01000015">
    <property type="protein sequence ID" value="OPH56610.1"/>
    <property type="molecule type" value="Genomic_DNA"/>
</dbReference>
<keyword evidence="8" id="KW-1185">Reference proteome</keyword>
<evidence type="ECO:0000256" key="5">
    <source>
        <dbReference type="ARBA" id="ARBA00023136"/>
    </source>
</evidence>
<evidence type="ECO:0000256" key="4">
    <source>
        <dbReference type="ARBA" id="ARBA00022989"/>
    </source>
</evidence>
<dbReference type="PANTHER" id="PTHR43370">
    <property type="entry name" value="SUGAR ABC TRANSPORTER INTEGRAL MEMBRANE PROTEIN-RELATED"/>
    <property type="match status" value="1"/>
</dbReference>
<dbReference type="OrthoDB" id="9792579at2"/>
<accession>A0A1V4HI95</accession>
<dbReference type="GO" id="GO:0022857">
    <property type="term" value="F:transmembrane transporter activity"/>
    <property type="evidence" value="ECO:0007669"/>
    <property type="project" value="InterPro"/>
</dbReference>
<dbReference type="InterPro" id="IPR001851">
    <property type="entry name" value="ABC_transp_permease"/>
</dbReference>
<feature type="transmembrane region" description="Helical" evidence="6">
    <location>
        <begin position="202"/>
        <end position="221"/>
    </location>
</feature>
<gene>
    <name evidence="7" type="ORF">BC351_27070</name>
</gene>
<keyword evidence="2" id="KW-1003">Cell membrane</keyword>
<feature type="transmembrane region" description="Helical" evidence="6">
    <location>
        <begin position="252"/>
        <end position="270"/>
    </location>
</feature>
<comment type="caution">
    <text evidence="7">The sequence shown here is derived from an EMBL/GenBank/DDBJ whole genome shotgun (WGS) entry which is preliminary data.</text>
</comment>
<dbReference type="CDD" id="cd06580">
    <property type="entry name" value="TM_PBP1_transp_TpRbsC_like"/>
    <property type="match status" value="1"/>
</dbReference>
<keyword evidence="4 6" id="KW-1133">Transmembrane helix</keyword>